<dbReference type="PANTHER" id="PTHR47983:SF24">
    <property type="entry name" value="F11A17.22 PROTEIN-RELATED"/>
    <property type="match status" value="1"/>
</dbReference>
<dbReference type="InterPro" id="IPR000719">
    <property type="entry name" value="Prot_kinase_dom"/>
</dbReference>
<sequence>MSCFGWCGSEDVRNPADTGPSQAHNSIGYNGRHHQRADPPMNQPVVNMQPIAVPAIPVDELEDITENFSSEVLVGKGSYGRVFYGVLKSGKEAAIKKLYPTKQPDQEFLSQVSMVSRLHHENVVALMAYCVDGPLRVLAYEFATYGTLHDVLHGQTGVIGELQGPANPKLSKEKVKQCVDARLLGEYPPKAVAKLAAVSARCVHYDPDFRPDMSIVVKALQPLLNSSRSSPQTPHWNPY</sequence>
<keyword evidence="2" id="KW-0808">Transferase</keyword>
<dbReference type="Pfam" id="PF07714">
    <property type="entry name" value="PK_Tyr_Ser-Thr"/>
    <property type="match status" value="1"/>
</dbReference>
<dbReference type="Gene3D" id="1.10.510.10">
    <property type="entry name" value="Transferase(Phosphotransferase) domain 1"/>
    <property type="match status" value="1"/>
</dbReference>
<dbReference type="PANTHER" id="PTHR47983">
    <property type="entry name" value="PTO-INTERACTING PROTEIN 1-LIKE"/>
    <property type="match status" value="1"/>
</dbReference>
<reference evidence="9 10" key="1">
    <citation type="submission" date="2020-09" db="EMBL/GenBank/DDBJ databases">
        <authorList>
            <person name="Ashkenazy H."/>
        </authorList>
    </citation>
    <scope>NUCLEOTIDE SEQUENCE [LARGE SCALE GENOMIC DNA]</scope>
    <source>
        <strain evidence="10">cv. Cdm-0</strain>
    </source>
</reference>
<dbReference type="SUPFAM" id="SSF56112">
    <property type="entry name" value="Protein kinase-like (PK-like)"/>
    <property type="match status" value="1"/>
</dbReference>
<dbReference type="PROSITE" id="PS50011">
    <property type="entry name" value="PROTEIN_KINASE_DOM"/>
    <property type="match status" value="1"/>
</dbReference>
<keyword evidence="3 6" id="KW-0547">Nucleotide-binding</keyword>
<evidence type="ECO:0000256" key="1">
    <source>
        <dbReference type="ARBA" id="ARBA00022553"/>
    </source>
</evidence>
<dbReference type="InterPro" id="IPR052101">
    <property type="entry name" value="Plant_StressResp_Kinase"/>
</dbReference>
<evidence type="ECO:0000256" key="3">
    <source>
        <dbReference type="ARBA" id="ARBA00022741"/>
    </source>
</evidence>
<evidence type="ECO:0000256" key="5">
    <source>
        <dbReference type="ARBA" id="ARBA00022840"/>
    </source>
</evidence>
<dbReference type="Proteomes" id="UP000516314">
    <property type="component" value="Chromosome 1"/>
</dbReference>
<keyword evidence="5 6" id="KW-0067">ATP-binding</keyword>
<name>A0A7G2DZP1_ARATH</name>
<feature type="compositionally biased region" description="Polar residues" evidence="7">
    <location>
        <begin position="19"/>
        <end position="28"/>
    </location>
</feature>
<evidence type="ECO:0000256" key="4">
    <source>
        <dbReference type="ARBA" id="ARBA00022777"/>
    </source>
</evidence>
<keyword evidence="4" id="KW-0418">Kinase</keyword>
<dbReference type="EMBL" id="LR881466">
    <property type="protein sequence ID" value="CAD5314924.1"/>
    <property type="molecule type" value="Genomic_DNA"/>
</dbReference>
<keyword evidence="1" id="KW-0597">Phosphoprotein</keyword>
<protein>
    <submittedName>
        <fullName evidence="9">(thale cress) hypothetical protein</fullName>
    </submittedName>
</protein>
<dbReference type="GO" id="GO:0005524">
    <property type="term" value="F:ATP binding"/>
    <property type="evidence" value="ECO:0007669"/>
    <property type="project" value="UniProtKB-UniRule"/>
</dbReference>
<dbReference type="InterPro" id="IPR017441">
    <property type="entry name" value="Protein_kinase_ATP_BS"/>
</dbReference>
<dbReference type="GO" id="GO:0004672">
    <property type="term" value="F:protein kinase activity"/>
    <property type="evidence" value="ECO:0007669"/>
    <property type="project" value="InterPro"/>
</dbReference>
<evidence type="ECO:0000256" key="2">
    <source>
        <dbReference type="ARBA" id="ARBA00022679"/>
    </source>
</evidence>
<evidence type="ECO:0000313" key="9">
    <source>
        <dbReference type="EMBL" id="CAD5314924.1"/>
    </source>
</evidence>
<evidence type="ECO:0000256" key="7">
    <source>
        <dbReference type="SAM" id="MobiDB-lite"/>
    </source>
</evidence>
<organism evidence="9 10">
    <name type="scientific">Arabidopsis thaliana</name>
    <name type="common">Mouse-ear cress</name>
    <dbReference type="NCBI Taxonomy" id="3702"/>
    <lineage>
        <taxon>Eukaryota</taxon>
        <taxon>Viridiplantae</taxon>
        <taxon>Streptophyta</taxon>
        <taxon>Embryophyta</taxon>
        <taxon>Tracheophyta</taxon>
        <taxon>Spermatophyta</taxon>
        <taxon>Magnoliopsida</taxon>
        <taxon>eudicotyledons</taxon>
        <taxon>Gunneridae</taxon>
        <taxon>Pentapetalae</taxon>
        <taxon>rosids</taxon>
        <taxon>malvids</taxon>
        <taxon>Brassicales</taxon>
        <taxon>Brassicaceae</taxon>
        <taxon>Camelineae</taxon>
        <taxon>Arabidopsis</taxon>
    </lineage>
</organism>
<gene>
    <name evidence="9" type="ORF">AT9943_LOCUS3337</name>
</gene>
<feature type="region of interest" description="Disordered" evidence="7">
    <location>
        <begin position="14"/>
        <end position="37"/>
    </location>
</feature>
<accession>A0A7G2DZP1</accession>
<dbReference type="InterPro" id="IPR011009">
    <property type="entry name" value="Kinase-like_dom_sf"/>
</dbReference>
<feature type="binding site" evidence="6">
    <location>
        <position position="97"/>
    </location>
    <ligand>
        <name>ATP</name>
        <dbReference type="ChEBI" id="CHEBI:30616"/>
    </ligand>
</feature>
<dbReference type="AlphaFoldDB" id="A0A7G2DZP1"/>
<evidence type="ECO:0000313" key="10">
    <source>
        <dbReference type="Proteomes" id="UP000516314"/>
    </source>
</evidence>
<evidence type="ECO:0000259" key="8">
    <source>
        <dbReference type="PROSITE" id="PS50011"/>
    </source>
</evidence>
<evidence type="ECO:0000256" key="6">
    <source>
        <dbReference type="PROSITE-ProRule" id="PRU10141"/>
    </source>
</evidence>
<dbReference type="InterPro" id="IPR001245">
    <property type="entry name" value="Ser-Thr/Tyr_kinase_cat_dom"/>
</dbReference>
<feature type="domain" description="Protein kinase" evidence="8">
    <location>
        <begin position="68"/>
        <end position="239"/>
    </location>
</feature>
<proteinExistence type="predicted"/>
<dbReference type="Gene3D" id="3.30.200.20">
    <property type="entry name" value="Phosphorylase Kinase, domain 1"/>
    <property type="match status" value="1"/>
</dbReference>
<dbReference type="PROSITE" id="PS00107">
    <property type="entry name" value="PROTEIN_KINASE_ATP"/>
    <property type="match status" value="1"/>
</dbReference>